<organism evidence="3 4">
    <name type="scientific">Spodoptera exigua</name>
    <name type="common">Beet armyworm</name>
    <name type="synonym">Noctua fulgens</name>
    <dbReference type="NCBI Taxonomy" id="7107"/>
    <lineage>
        <taxon>Eukaryota</taxon>
        <taxon>Metazoa</taxon>
        <taxon>Ecdysozoa</taxon>
        <taxon>Arthropoda</taxon>
        <taxon>Hexapoda</taxon>
        <taxon>Insecta</taxon>
        <taxon>Pterygota</taxon>
        <taxon>Neoptera</taxon>
        <taxon>Endopterygota</taxon>
        <taxon>Lepidoptera</taxon>
        <taxon>Glossata</taxon>
        <taxon>Ditrysia</taxon>
        <taxon>Noctuoidea</taxon>
        <taxon>Noctuidae</taxon>
        <taxon>Amphipyrinae</taxon>
        <taxon>Spodoptera</taxon>
    </lineage>
</organism>
<evidence type="ECO:0000313" key="3">
    <source>
        <dbReference type="EMBL" id="KAH9643227.1"/>
    </source>
</evidence>
<sequence>MVDAWYVQSMLYKGNVTYYVPPRKDGKYYGDFAQTLWAKSYMVGCARSRYMTHWHGRLQSVERLVCNIAPYGPQATRPLWRPGAPTSSCPPRSMQSLVWLRLCDYKRKQNESISLDPSTTLEEYLLLNTVLEIEGNETLNYLGSLDEIYLTKLAIATMVNMFTTQGYFDSMQKKEIVEFVDVIEIHVNDSTIAFVPQVTTTENSRLVQNDLLTTANTTVSLQKEMTTKVTKTTQTKYARNRIKASGINDMEYFLDFIEMTEYIKAIEDKHKIKMDLHEGIETTKDNKMSYILLNDTEVRKPSEYIREAIQNVQICHNLVEGVCVDEIQSTTAVSEVPSTKDHNFTGRYEVNYINVDLEINGKRSKIRRVAVAPKQLLEDVTDERHLTSRRYFGLFDIQMYDLLDDQSFSGSGDENIVVPKANSTTSTTTMDPETVRELQEALDRIEHDLDPTSYKRKERRDLRDDTLNELEATSREYAETPSNESESVDHIVNILKRIPSWAKTTDERMNGASRVAPSLAIFLALRL</sequence>
<evidence type="ECO:0000256" key="2">
    <source>
        <dbReference type="ARBA" id="ARBA00022525"/>
    </source>
</evidence>
<accession>A0A922MUT2</accession>
<dbReference type="InterPro" id="IPR035940">
    <property type="entry name" value="CAP_sf"/>
</dbReference>
<proteinExistence type="predicted"/>
<dbReference type="Gene3D" id="3.40.33.10">
    <property type="entry name" value="CAP"/>
    <property type="match status" value="1"/>
</dbReference>
<comment type="subcellular location">
    <subcellularLocation>
        <location evidence="1">Secreted</location>
    </subcellularLocation>
</comment>
<name>A0A922MUT2_SPOEX</name>
<dbReference type="SUPFAM" id="SSF55797">
    <property type="entry name" value="PR-1-like"/>
    <property type="match status" value="1"/>
</dbReference>
<protein>
    <submittedName>
        <fullName evidence="3">Uncharacterized protein</fullName>
    </submittedName>
</protein>
<evidence type="ECO:0000256" key="1">
    <source>
        <dbReference type="ARBA" id="ARBA00004613"/>
    </source>
</evidence>
<evidence type="ECO:0000313" key="4">
    <source>
        <dbReference type="Proteomes" id="UP000814243"/>
    </source>
</evidence>
<dbReference type="AlphaFoldDB" id="A0A922MUT2"/>
<gene>
    <name evidence="3" type="ORF">HF086_012889</name>
</gene>
<keyword evidence="2" id="KW-0964">Secreted</keyword>
<dbReference type="EMBL" id="JACEFF010000149">
    <property type="protein sequence ID" value="KAH9643227.1"/>
    <property type="molecule type" value="Genomic_DNA"/>
</dbReference>
<dbReference type="Proteomes" id="UP000814243">
    <property type="component" value="Unassembled WGS sequence"/>
</dbReference>
<comment type="caution">
    <text evidence="3">The sequence shown here is derived from an EMBL/GenBank/DDBJ whole genome shotgun (WGS) entry which is preliminary data.</text>
</comment>
<reference evidence="3" key="1">
    <citation type="journal article" date="2021" name="G3 (Bethesda)">
        <title>Genome and transcriptome analysis of the beet armyworm Spodoptera exigua reveals targets for pest control. .</title>
        <authorList>
            <person name="Simon S."/>
            <person name="Breeschoten T."/>
            <person name="Jansen H.J."/>
            <person name="Dirks R.P."/>
            <person name="Schranz M.E."/>
            <person name="Ros V.I.D."/>
        </authorList>
    </citation>
    <scope>NUCLEOTIDE SEQUENCE</scope>
    <source>
        <strain evidence="3">TB_SE_WUR_2020</strain>
    </source>
</reference>